<evidence type="ECO:0000313" key="2">
    <source>
        <dbReference type="EMBL" id="KAJ6424612.1"/>
    </source>
</evidence>
<proteinExistence type="predicted"/>
<dbReference type="EMBL" id="JAPFFJ010000006">
    <property type="protein sequence ID" value="KAJ6424612.1"/>
    <property type="molecule type" value="Genomic_DNA"/>
</dbReference>
<feature type="compositionally biased region" description="Polar residues" evidence="1">
    <location>
        <begin position="57"/>
        <end position="71"/>
    </location>
</feature>
<protein>
    <submittedName>
        <fullName evidence="2">Uncharacterized protein</fullName>
    </submittedName>
</protein>
<accession>A0AAD6KLQ8</accession>
<evidence type="ECO:0000313" key="3">
    <source>
        <dbReference type="Proteomes" id="UP001162972"/>
    </source>
</evidence>
<dbReference type="Proteomes" id="UP001162972">
    <property type="component" value="Chromosome 16"/>
</dbReference>
<evidence type="ECO:0000256" key="1">
    <source>
        <dbReference type="SAM" id="MobiDB-lite"/>
    </source>
</evidence>
<feature type="region of interest" description="Disordered" evidence="1">
    <location>
        <begin position="57"/>
        <end position="111"/>
    </location>
</feature>
<organism evidence="2 3">
    <name type="scientific">Salix udensis</name>
    <dbReference type="NCBI Taxonomy" id="889485"/>
    <lineage>
        <taxon>Eukaryota</taxon>
        <taxon>Viridiplantae</taxon>
        <taxon>Streptophyta</taxon>
        <taxon>Embryophyta</taxon>
        <taxon>Tracheophyta</taxon>
        <taxon>Spermatophyta</taxon>
        <taxon>Magnoliopsida</taxon>
        <taxon>eudicotyledons</taxon>
        <taxon>Gunneridae</taxon>
        <taxon>Pentapetalae</taxon>
        <taxon>rosids</taxon>
        <taxon>fabids</taxon>
        <taxon>Malpighiales</taxon>
        <taxon>Salicaceae</taxon>
        <taxon>Saliceae</taxon>
        <taxon>Salix</taxon>
    </lineage>
</organism>
<dbReference type="PANTHER" id="PTHR34545:SF1">
    <property type="entry name" value="CLAVATA3_ESR (CLE)-RELATED PROTEIN 22"/>
    <property type="match status" value="1"/>
</dbReference>
<dbReference type="GO" id="GO:0048731">
    <property type="term" value="P:system development"/>
    <property type="evidence" value="ECO:0007669"/>
    <property type="project" value="InterPro"/>
</dbReference>
<keyword evidence="3" id="KW-1185">Reference proteome</keyword>
<name>A0AAD6KLQ8_9ROSI</name>
<comment type="caution">
    <text evidence="2">The sequence shown here is derived from an EMBL/GenBank/DDBJ whole genome shotgun (WGS) entry which is preliminary data.</text>
</comment>
<reference evidence="2 3" key="1">
    <citation type="journal article" date="2023" name="Int. J. Mol. Sci.">
        <title>De Novo Assembly and Annotation of 11 Diverse Shrub Willow (Salix) Genomes Reveals Novel Gene Organization in Sex-Linked Regions.</title>
        <authorList>
            <person name="Hyden B."/>
            <person name="Feng K."/>
            <person name="Yates T.B."/>
            <person name="Jawdy S."/>
            <person name="Cereghino C."/>
            <person name="Smart L.B."/>
            <person name="Muchero W."/>
        </authorList>
    </citation>
    <scope>NUCLEOTIDE SEQUENCE [LARGE SCALE GENOMIC DNA]</scope>
    <source>
        <tissue evidence="2">Shoot tip</tissue>
    </source>
</reference>
<dbReference type="InterPro" id="IPR033249">
    <property type="entry name" value="CLE_plant"/>
</dbReference>
<dbReference type="AlphaFoldDB" id="A0AAD6KLQ8"/>
<dbReference type="PANTHER" id="PTHR34545">
    <property type="entry name" value="CLAVATA3/ESR (CLE)-RELATED PROTEIN 22"/>
    <property type="match status" value="1"/>
</dbReference>
<sequence>MGSENQVLGQEFYAWSEIYIVVRMRQLMGLRKELACVAVLFFILLLVETSSLPYRSARYGSSKNKGSSSQLMGPVKSRGGGLRGDEDEGGDATLADEKRKIYTGPNPLHNR</sequence>
<gene>
    <name evidence="2" type="ORF">OIU84_025399</name>
</gene>